<organism evidence="4">
    <name type="scientific">bioreactor metagenome</name>
    <dbReference type="NCBI Taxonomy" id="1076179"/>
    <lineage>
        <taxon>unclassified sequences</taxon>
        <taxon>metagenomes</taxon>
        <taxon>ecological metagenomes</taxon>
    </lineage>
</organism>
<dbReference type="EMBL" id="VSSQ01095770">
    <property type="protein sequence ID" value="MPN39760.1"/>
    <property type="molecule type" value="Genomic_DNA"/>
</dbReference>
<proteinExistence type="predicted"/>
<accession>A0A645HLU9</accession>
<gene>
    <name evidence="4" type="ORF">SDC9_187289</name>
</gene>
<evidence type="ECO:0000259" key="3">
    <source>
        <dbReference type="PROSITE" id="PS01124"/>
    </source>
</evidence>
<dbReference type="InterPro" id="IPR018060">
    <property type="entry name" value="HTH_AraC"/>
</dbReference>
<keyword evidence="2" id="KW-0804">Transcription</keyword>
<protein>
    <recommendedName>
        <fullName evidence="3">HTH araC/xylS-type domain-containing protein</fullName>
    </recommendedName>
</protein>
<dbReference type="GO" id="GO:0043565">
    <property type="term" value="F:sequence-specific DNA binding"/>
    <property type="evidence" value="ECO:0007669"/>
    <property type="project" value="InterPro"/>
</dbReference>
<dbReference type="Gene3D" id="1.10.10.60">
    <property type="entry name" value="Homeodomain-like"/>
    <property type="match status" value="1"/>
</dbReference>
<dbReference type="SUPFAM" id="SSF46689">
    <property type="entry name" value="Homeodomain-like"/>
    <property type="match status" value="1"/>
</dbReference>
<dbReference type="AlphaFoldDB" id="A0A645HLU9"/>
<sequence length="45" mass="5339">MLNELNHVIEYIEEHLTDDLSLEIISEYAGVSDYNFKKIFFIFQG</sequence>
<dbReference type="InterPro" id="IPR009057">
    <property type="entry name" value="Homeodomain-like_sf"/>
</dbReference>
<reference evidence="4" key="1">
    <citation type="submission" date="2019-08" db="EMBL/GenBank/DDBJ databases">
        <authorList>
            <person name="Kucharzyk K."/>
            <person name="Murdoch R.W."/>
            <person name="Higgins S."/>
            <person name="Loffler F."/>
        </authorList>
    </citation>
    <scope>NUCLEOTIDE SEQUENCE</scope>
</reference>
<comment type="caution">
    <text evidence="4">The sequence shown here is derived from an EMBL/GenBank/DDBJ whole genome shotgun (WGS) entry which is preliminary data.</text>
</comment>
<evidence type="ECO:0000256" key="2">
    <source>
        <dbReference type="ARBA" id="ARBA00023163"/>
    </source>
</evidence>
<evidence type="ECO:0000256" key="1">
    <source>
        <dbReference type="ARBA" id="ARBA00023015"/>
    </source>
</evidence>
<dbReference type="PROSITE" id="PS01124">
    <property type="entry name" value="HTH_ARAC_FAMILY_2"/>
    <property type="match status" value="1"/>
</dbReference>
<keyword evidence="1" id="KW-0805">Transcription regulation</keyword>
<dbReference type="GO" id="GO:0003700">
    <property type="term" value="F:DNA-binding transcription factor activity"/>
    <property type="evidence" value="ECO:0007669"/>
    <property type="project" value="InterPro"/>
</dbReference>
<name>A0A645HLU9_9ZZZZ</name>
<feature type="domain" description="HTH araC/xylS-type" evidence="3">
    <location>
        <begin position="6"/>
        <end position="45"/>
    </location>
</feature>
<evidence type="ECO:0000313" key="4">
    <source>
        <dbReference type="EMBL" id="MPN39760.1"/>
    </source>
</evidence>